<reference evidence="1" key="1">
    <citation type="submission" date="2018-05" db="EMBL/GenBank/DDBJ databases">
        <authorList>
            <person name="Lanie J.A."/>
            <person name="Ng W.-L."/>
            <person name="Kazmierczak K.M."/>
            <person name="Andrzejewski T.M."/>
            <person name="Davidsen T.M."/>
            <person name="Wayne K.J."/>
            <person name="Tettelin H."/>
            <person name="Glass J.I."/>
            <person name="Rusch D."/>
            <person name="Podicherti R."/>
            <person name="Tsui H.-C.T."/>
            <person name="Winkler M.E."/>
        </authorList>
    </citation>
    <scope>NUCLEOTIDE SEQUENCE</scope>
</reference>
<gene>
    <name evidence="1" type="ORF">METZ01_LOCUS231836</name>
</gene>
<dbReference type="AlphaFoldDB" id="A0A382GVS2"/>
<accession>A0A382GVS2</accession>
<feature type="non-terminal residue" evidence="1">
    <location>
        <position position="25"/>
    </location>
</feature>
<name>A0A382GVS2_9ZZZZ</name>
<protein>
    <submittedName>
        <fullName evidence="1">Uncharacterized protein</fullName>
    </submittedName>
</protein>
<dbReference type="EMBL" id="UINC01057623">
    <property type="protein sequence ID" value="SVB78982.1"/>
    <property type="molecule type" value="Genomic_DNA"/>
</dbReference>
<proteinExistence type="predicted"/>
<evidence type="ECO:0000313" key="1">
    <source>
        <dbReference type="EMBL" id="SVB78982.1"/>
    </source>
</evidence>
<organism evidence="1">
    <name type="scientific">marine metagenome</name>
    <dbReference type="NCBI Taxonomy" id="408172"/>
    <lineage>
        <taxon>unclassified sequences</taxon>
        <taxon>metagenomes</taxon>
        <taxon>ecological metagenomes</taxon>
    </lineage>
</organism>
<sequence length="25" mass="2672">MSKGIYTIVITGATKGLGRALTEQY</sequence>